<dbReference type="Proteomes" id="UP001154282">
    <property type="component" value="Unassembled WGS sequence"/>
</dbReference>
<dbReference type="EC" id="2.8.2.-" evidence="1"/>
<evidence type="ECO:0000313" key="3">
    <source>
        <dbReference type="EMBL" id="CAI0378329.1"/>
    </source>
</evidence>
<comment type="similarity">
    <text evidence="1">Belongs to the sulfotransferase 1 family.</text>
</comment>
<feature type="domain" description="Sulfotransferase" evidence="2">
    <location>
        <begin position="26"/>
        <end position="62"/>
    </location>
</feature>
<keyword evidence="1" id="KW-0808">Transferase</keyword>
<proteinExistence type="inferred from homology"/>
<evidence type="ECO:0000313" key="4">
    <source>
        <dbReference type="Proteomes" id="UP001154282"/>
    </source>
</evidence>
<gene>
    <name evidence="3" type="ORF">LITE_LOCUS1812</name>
</gene>
<name>A0AAV0GZ74_9ROSI</name>
<evidence type="ECO:0000256" key="1">
    <source>
        <dbReference type="RuleBase" id="RU361155"/>
    </source>
</evidence>
<reference evidence="3" key="1">
    <citation type="submission" date="2022-08" db="EMBL/GenBank/DDBJ databases">
        <authorList>
            <person name="Gutierrez-Valencia J."/>
        </authorList>
    </citation>
    <scope>NUCLEOTIDE SEQUENCE</scope>
</reference>
<dbReference type="AlphaFoldDB" id="A0AAV0GZ74"/>
<dbReference type="SUPFAM" id="SSF52540">
    <property type="entry name" value="P-loop containing nucleoside triphosphate hydrolases"/>
    <property type="match status" value="1"/>
</dbReference>
<accession>A0AAV0GZ74</accession>
<dbReference type="EMBL" id="CAMGYJ010000002">
    <property type="protein sequence ID" value="CAI0378329.1"/>
    <property type="molecule type" value="Genomic_DNA"/>
</dbReference>
<evidence type="ECO:0000259" key="2">
    <source>
        <dbReference type="Pfam" id="PF00685"/>
    </source>
</evidence>
<keyword evidence="4" id="KW-1185">Reference proteome</keyword>
<dbReference type="Gene3D" id="3.40.50.300">
    <property type="entry name" value="P-loop containing nucleotide triphosphate hydrolases"/>
    <property type="match status" value="1"/>
</dbReference>
<organism evidence="3 4">
    <name type="scientific">Linum tenue</name>
    <dbReference type="NCBI Taxonomy" id="586396"/>
    <lineage>
        <taxon>Eukaryota</taxon>
        <taxon>Viridiplantae</taxon>
        <taxon>Streptophyta</taxon>
        <taxon>Embryophyta</taxon>
        <taxon>Tracheophyta</taxon>
        <taxon>Spermatophyta</taxon>
        <taxon>Magnoliopsida</taxon>
        <taxon>eudicotyledons</taxon>
        <taxon>Gunneridae</taxon>
        <taxon>Pentapetalae</taxon>
        <taxon>rosids</taxon>
        <taxon>fabids</taxon>
        <taxon>Malpighiales</taxon>
        <taxon>Linaceae</taxon>
        <taxon>Linum</taxon>
    </lineage>
</organism>
<dbReference type="GO" id="GO:0008146">
    <property type="term" value="F:sulfotransferase activity"/>
    <property type="evidence" value="ECO:0007669"/>
    <property type="project" value="InterPro"/>
</dbReference>
<protein>
    <recommendedName>
        <fullName evidence="1">Sulfotransferase</fullName>
        <ecNumber evidence="1">2.8.2.-</ecNumber>
    </recommendedName>
</protein>
<dbReference type="InterPro" id="IPR027417">
    <property type="entry name" value="P-loop_NTPase"/>
</dbReference>
<dbReference type="Pfam" id="PF00685">
    <property type="entry name" value="Sulfotransfer_1"/>
    <property type="match status" value="1"/>
</dbReference>
<dbReference type="InterPro" id="IPR000863">
    <property type="entry name" value="Sulfotransferase_dom"/>
</dbReference>
<comment type="caution">
    <text evidence="3">The sequence shown here is derived from an EMBL/GenBank/DDBJ whole genome shotgun (WGS) entry which is preliminary data.</text>
</comment>
<sequence>MSRSSWSERWRASAAGLCLSGLFTVGYWEESRRRPEEVLFLKYEDLCREPKEQVRKLASFMKPFFSTSTAGGDDDEVVVGGESVVA</sequence>